<organism evidence="2 3">
    <name type="scientific">Paenirhodobacter huangdaonensis</name>
    <dbReference type="NCBI Taxonomy" id="2501515"/>
    <lineage>
        <taxon>Bacteria</taxon>
        <taxon>Pseudomonadati</taxon>
        <taxon>Pseudomonadota</taxon>
        <taxon>Alphaproteobacteria</taxon>
        <taxon>Rhodobacterales</taxon>
        <taxon>Rhodobacter group</taxon>
        <taxon>Paenirhodobacter</taxon>
    </lineage>
</organism>
<comment type="caution">
    <text evidence="2">The sequence shown here is derived from an EMBL/GenBank/DDBJ whole genome shotgun (WGS) entry which is preliminary data.</text>
</comment>
<reference evidence="2 3" key="1">
    <citation type="submission" date="2019-01" db="EMBL/GenBank/DDBJ databases">
        <title>Sinorhodobacter populi sp. nov. isolated from the symptomatic bark tissue of Populus euramericana canker.</title>
        <authorList>
            <person name="Xu G."/>
        </authorList>
    </citation>
    <scope>NUCLEOTIDE SEQUENCE [LARGE SCALE GENOMIC DNA]</scope>
    <source>
        <strain evidence="2 3">CGMCC 1.12963</strain>
    </source>
</reference>
<feature type="region of interest" description="Disordered" evidence="1">
    <location>
        <begin position="18"/>
        <end position="45"/>
    </location>
</feature>
<dbReference type="AlphaFoldDB" id="A0A443LXN9"/>
<accession>A0A443LXN9</accession>
<evidence type="ECO:0000313" key="3">
    <source>
        <dbReference type="Proteomes" id="UP000288071"/>
    </source>
</evidence>
<keyword evidence="3" id="KW-1185">Reference proteome</keyword>
<reference evidence="3" key="2">
    <citation type="submission" date="2019-01" db="EMBL/GenBank/DDBJ databases">
        <title>Sinorhodobacter populi sp. nov. isolated from the symptomatic bark tissue of Populus euramericana canker.</title>
        <authorList>
            <person name="Li Y."/>
        </authorList>
    </citation>
    <scope>NUCLEOTIDE SEQUENCE [LARGE SCALE GENOMIC DNA]</scope>
    <source>
        <strain evidence="3">CGMCC 1.12963</strain>
    </source>
</reference>
<dbReference type="RefSeq" id="WP_128155389.1">
    <property type="nucleotide sequence ID" value="NZ_JBHSOM010000016.1"/>
</dbReference>
<name>A0A443LXN9_9RHOB</name>
<dbReference type="EMBL" id="SAVA01000002">
    <property type="protein sequence ID" value="RWR54024.1"/>
    <property type="molecule type" value="Genomic_DNA"/>
</dbReference>
<evidence type="ECO:0000256" key="1">
    <source>
        <dbReference type="SAM" id="MobiDB-lite"/>
    </source>
</evidence>
<dbReference type="Proteomes" id="UP000288071">
    <property type="component" value="Unassembled WGS sequence"/>
</dbReference>
<gene>
    <name evidence="2" type="ORF">EOW66_05275</name>
</gene>
<protein>
    <submittedName>
        <fullName evidence="2">Uncharacterized protein</fullName>
    </submittedName>
</protein>
<evidence type="ECO:0000313" key="2">
    <source>
        <dbReference type="EMBL" id="RWR54024.1"/>
    </source>
</evidence>
<proteinExistence type="predicted"/>
<sequence length="92" mass="10194">MTEYRIALFSPEVIDMIERRRPGRKAGKPGNTGPRNTDKSEVAKSAAAAIKSGACPSVEEAAEMFAEAYLGRAGSLTKDQLRYFRKRIKNFL</sequence>